<organism evidence="8 9">
    <name type="scientific">Tanacetum coccineum</name>
    <dbReference type="NCBI Taxonomy" id="301880"/>
    <lineage>
        <taxon>Eukaryota</taxon>
        <taxon>Viridiplantae</taxon>
        <taxon>Streptophyta</taxon>
        <taxon>Embryophyta</taxon>
        <taxon>Tracheophyta</taxon>
        <taxon>Spermatophyta</taxon>
        <taxon>Magnoliopsida</taxon>
        <taxon>eudicotyledons</taxon>
        <taxon>Gunneridae</taxon>
        <taxon>Pentapetalae</taxon>
        <taxon>asterids</taxon>
        <taxon>campanulids</taxon>
        <taxon>Asterales</taxon>
        <taxon>Asteraceae</taxon>
        <taxon>Asteroideae</taxon>
        <taxon>Anthemideae</taxon>
        <taxon>Anthemidinae</taxon>
        <taxon>Tanacetum</taxon>
    </lineage>
</organism>
<dbReference type="PANTHER" id="PTHR33078">
    <property type="entry name" value="PROTEIN YCF2-RELATED"/>
    <property type="match status" value="1"/>
</dbReference>
<evidence type="ECO:0000256" key="2">
    <source>
        <dbReference type="ARBA" id="ARBA00004474"/>
    </source>
</evidence>
<evidence type="ECO:0000256" key="3">
    <source>
        <dbReference type="ARBA" id="ARBA00009361"/>
    </source>
</evidence>
<feature type="compositionally biased region" description="Basic and acidic residues" evidence="7">
    <location>
        <begin position="1120"/>
        <end position="1150"/>
    </location>
</feature>
<feature type="region of interest" description="Disordered" evidence="7">
    <location>
        <begin position="1083"/>
        <end position="1150"/>
    </location>
</feature>
<keyword evidence="6" id="KW-0067">ATP-binding</keyword>
<gene>
    <name evidence="8" type="ORF">Tco_0678925</name>
</gene>
<comment type="subcellular location">
    <subcellularLocation>
        <location evidence="2">Plastid</location>
    </subcellularLocation>
</comment>
<feature type="region of interest" description="Disordered" evidence="7">
    <location>
        <begin position="583"/>
        <end position="620"/>
    </location>
</feature>
<keyword evidence="9" id="KW-1185">Reference proteome</keyword>
<keyword evidence="5" id="KW-0547">Nucleotide-binding</keyword>
<evidence type="ECO:0000313" key="9">
    <source>
        <dbReference type="Proteomes" id="UP001151760"/>
    </source>
</evidence>
<comment type="function">
    <text evidence="1">Probable ATPase of unknown function. Its presence in a non-photosynthetic plant (Epifagus virginiana) and experiments in tobacco indicate that it has an essential function which is probably not related to photosynthesis.</text>
</comment>
<keyword evidence="4" id="KW-0934">Plastid</keyword>
<evidence type="ECO:0000256" key="4">
    <source>
        <dbReference type="ARBA" id="ARBA00022640"/>
    </source>
</evidence>
<feature type="region of interest" description="Disordered" evidence="7">
    <location>
        <begin position="721"/>
        <end position="816"/>
    </location>
</feature>
<protein>
    <submittedName>
        <fullName evidence="8">Integrase, catalytic region, zinc finger, CCHC-type containing protein</fullName>
    </submittedName>
</protein>
<dbReference type="Proteomes" id="UP001151760">
    <property type="component" value="Unassembled WGS sequence"/>
</dbReference>
<evidence type="ECO:0000256" key="5">
    <source>
        <dbReference type="ARBA" id="ARBA00022741"/>
    </source>
</evidence>
<feature type="compositionally biased region" description="Basic residues" evidence="7">
    <location>
        <begin position="605"/>
        <end position="620"/>
    </location>
</feature>
<comment type="caution">
    <text evidence="8">The sequence shown here is derived from an EMBL/GenBank/DDBJ whole genome shotgun (WGS) entry which is preliminary data.</text>
</comment>
<comment type="similarity">
    <text evidence="3">Belongs to the Ycf2 family.</text>
</comment>
<dbReference type="EMBL" id="BQNB010009497">
    <property type="protein sequence ID" value="GJS64361.1"/>
    <property type="molecule type" value="Genomic_DNA"/>
</dbReference>
<reference evidence="8" key="2">
    <citation type="submission" date="2022-01" db="EMBL/GenBank/DDBJ databases">
        <authorList>
            <person name="Yamashiro T."/>
            <person name="Shiraishi A."/>
            <person name="Satake H."/>
            <person name="Nakayama K."/>
        </authorList>
    </citation>
    <scope>NUCLEOTIDE SEQUENCE</scope>
</reference>
<reference evidence="8" key="1">
    <citation type="journal article" date="2022" name="Int. J. Mol. Sci.">
        <title>Draft Genome of Tanacetum Coccineum: Genomic Comparison of Closely Related Tanacetum-Family Plants.</title>
        <authorList>
            <person name="Yamashiro T."/>
            <person name="Shiraishi A."/>
            <person name="Nakayama K."/>
            <person name="Satake H."/>
        </authorList>
    </citation>
    <scope>NUCLEOTIDE SEQUENCE</scope>
</reference>
<feature type="compositionally biased region" description="Basic and acidic residues" evidence="7">
    <location>
        <begin position="1091"/>
        <end position="1106"/>
    </location>
</feature>
<feature type="compositionally biased region" description="Basic and acidic residues" evidence="7">
    <location>
        <begin position="10"/>
        <end position="27"/>
    </location>
</feature>
<feature type="compositionally biased region" description="Polar residues" evidence="7">
    <location>
        <begin position="1107"/>
        <end position="1116"/>
    </location>
</feature>
<evidence type="ECO:0000256" key="7">
    <source>
        <dbReference type="SAM" id="MobiDB-lite"/>
    </source>
</evidence>
<name>A0ABQ4XGE9_9ASTR</name>
<feature type="compositionally biased region" description="Acidic residues" evidence="7">
    <location>
        <begin position="750"/>
        <end position="813"/>
    </location>
</feature>
<dbReference type="PANTHER" id="PTHR33078:SF100">
    <property type="entry name" value="PROTEIN YCF2"/>
    <property type="match status" value="1"/>
</dbReference>
<evidence type="ECO:0000256" key="1">
    <source>
        <dbReference type="ARBA" id="ARBA00002329"/>
    </source>
</evidence>
<sequence length="1195" mass="136137">MPRFSSNDMVHNHYLEEAKKKTQERGRNSKPSMMPSAKSQSTTNGSKPKPRSNTQTSRNWPASKNSFVTTKTMPIAAHFRNSRNFFDSKHFVCSTCQKCVFNANHDSCVTKFLNEVNSRAKMETDGWDFKTVGLRWVPTGKIFTSSTTKVDSEPSNGSNKDITNQYEYEQTLDVSACTLNLSAAMTSDHNSSELRIHNHINEPSSSKLVPKVVPPADKIATSQQELELIFSPMLYGGGGIPFQLKWDSLPHAHAQTTKTYYKHQDSRIMKAHELKTKTFANSDIQDFPLRYQVYRGRLLASFQDDAKYEHATVNKHKASYRFKIDNKRFSVNVEVFRDILNIYPRVLGQEFDEPPTEEEAGAICLRYLVDIHKKYLMNYEFNTSSLAERRIFLAHSLSFIRELGHSGEIKYITDVIVDRLHQPWRTFASIINKCLCGKVSDLDKIRLSRVQILWGMYYKKNLDFVALIWEDLTYQIDNKDSKKQDKMFYPRFTKIIIHHFLDKDKSISMRNETFMHTARDDSLLGTMRFVSRHKDTQVYGDILPKAMTNQAMLDSVAYKTYYAIASGAEPPKSKKPKMKFDSAISFEENPSKKKPTIAKKDVPSKRKPASKPKTTKKKVLVKADRGKGLNVLSEVALSEAAQIKEATKQSMKDFRISQASGSGDGNDFESGVPNEQQRKLSGTDEGTGAKCHTPHRVCLDLSLIAAKGEFGSLFYNDKGPVWGCDTKPGVPNVPKYDSESDKESWGNSREEDDDDEDDTEDDEGNDDGDVSDGNDDDDDNNGNDDDDKEEENVDEFTDKEDDEEHEEESDDGEELYKDVNVNLRQEDVEMTDVDQGGADLHNKTKGPMQSSSVSFDFTEKLLNFENISPADNEISSLMDTTVRTEEPSEVTTAFPALPDFASVFRFNDRVTNLERDLLEIKQVDYYAQAISSIPAIVDRYMDNKLGEAIHKAIQSHNVECREEAQAKKQEYIDNVYSTVRTIIREEVKTQLPKILPKAVSDFATLAIEQNVTESLEAFVLARFSSQPKSTYEVVASLSEYELTKILLDMMEESKSHLRADYKKEIYDALVKSYNTDKDLFNTYGESSGKSTHAEENYTVDDSRVQKNQEFNTGNSDEQPEDKATPKNDWFKKPERPPTHDPDWNKSQHVDFRPPQTWISVTARAEKPPTSFYELTDTPIDFYSFVMNRLNITNLT</sequence>
<accession>A0ABQ4XGE9</accession>
<evidence type="ECO:0000256" key="6">
    <source>
        <dbReference type="ARBA" id="ARBA00022840"/>
    </source>
</evidence>
<feature type="region of interest" description="Disordered" evidence="7">
    <location>
        <begin position="1"/>
        <end position="67"/>
    </location>
</feature>
<evidence type="ECO:0000313" key="8">
    <source>
        <dbReference type="EMBL" id="GJS64361.1"/>
    </source>
</evidence>
<proteinExistence type="inferred from homology"/>
<feature type="region of interest" description="Disordered" evidence="7">
    <location>
        <begin position="657"/>
        <end position="690"/>
    </location>
</feature>
<feature type="compositionally biased region" description="Polar residues" evidence="7">
    <location>
        <begin position="37"/>
        <end position="67"/>
    </location>
</feature>